<accession>A0ACA7UNC3</accession>
<gene>
    <name evidence="1" type="ORF">CDIF1296T_phi025</name>
</gene>
<reference evidence="1 2" key="1">
    <citation type="journal article" date="2015" name="Genome Announc.">
        <title>Complete Genome Sequence of the Novel Temperate Clostridium difficile Phage phiCDIF1296T.</title>
        <authorList>
            <person name="Wittmann J."/>
            <person name="Riedel T."/>
            <person name="Bunk B."/>
            <person name="Sproer C."/>
            <person name="Gronow S."/>
            <person name="Overmann J."/>
        </authorList>
    </citation>
    <scope>NUCLEOTIDE SEQUENCE [LARGE SCALE GENOMIC DNA]</scope>
    <source>
        <strain evidence="2">ATCC 9689 / DSM 1296 / BCRC 10642 / JCM 1296 / NCIMB 10666 / NCTC 11209 / 90556-M6S</strain>
    </source>
</reference>
<evidence type="ECO:0000313" key="1">
    <source>
        <dbReference type="EMBL" id="AKP44699.1"/>
    </source>
</evidence>
<evidence type="ECO:0000313" key="2">
    <source>
        <dbReference type="Proteomes" id="UP001510562"/>
    </source>
</evidence>
<name>A0ACA7UNC3_CLODI</name>
<dbReference type="EMBL" id="CP011970">
    <property type="protein sequence ID" value="AKP44699.1"/>
    <property type="molecule type" value="Genomic_DNA"/>
</dbReference>
<organism evidence="1 2">
    <name type="scientific">Clostridioides difficile ATCC 9689 = DSM 1296</name>
    <dbReference type="NCBI Taxonomy" id="1121308"/>
    <lineage>
        <taxon>Bacteria</taxon>
        <taxon>Bacillati</taxon>
        <taxon>Bacillota</taxon>
        <taxon>Clostridia</taxon>
        <taxon>Peptostreptococcales</taxon>
        <taxon>Peptostreptococcaceae</taxon>
        <taxon>Clostridioides</taxon>
    </lineage>
</organism>
<dbReference type="Proteomes" id="UP001510562">
    <property type="component" value="Chromosome"/>
</dbReference>
<protein>
    <submittedName>
        <fullName evidence="1">Tape tail measure protein</fullName>
    </submittedName>
</protein>
<keyword evidence="2" id="KW-1185">Reference proteome</keyword>
<proteinExistence type="predicted"/>
<sequence length="2176" mass="244529">MSGIKASASTGEISLNKTAKTLQETAKINVLDKQTGQVRDMMSILDELAEKWHSVGEDALTKNQKSGIAEAISGKNHINTFFAIMDNWSQTKKFQNDFLNGEVFGSAEKENERFINSAEGKIIKLKESLKQLVTDTISTDMFKTSLDGLSGITGILNGITKAADKMHISLPLAIGTLSSLFMTIKALGTGKSVPNLLGGLKESFKYPTRSFSKDFQKNIKEFKEVIVGKDGRLKDVTIASKGYALSATAMNKAIKKGVPNLKNTSLETAKLSKHYKELGISSNQTALANGKISKSYKDLVQKNREISGSNKAIISSNEKLLASSGKVEKATRQAKKSNLLMNSGLANFGKGIASTVGNSLVLTAAFAGISLLTQAMENYANREENAYQARKKNVQASKQQINSYESQKVQLQALAEEYDNLSKKENKSKEDNNRLNELKQQIAKIKPDTVIGTDENGIPILKGQVTDLIAEIDRAINAKERLMSYDKHDNAKTAAKKLNSPSKDVNKTLEERMRESETGKLVKIEEDYTAEVEKNKKRQEKAIEKYNNSTGRARDKARNELMSAKAEEEKIYFKYDEMYRNQVDKIQGYSKEIGDGIFSNIKNKTLYSGLEGNDKSNFAGLESLFDFSEVTPDTLVDTEQAVNKLLTAVRSGKVDVGDLSKTLKDANEEFARTQDIEKYNQTIDKTAKSIAKATNTDANIWENLFGQVNPNGIKDMTSINTLLAKFGKTKLDLANGDKLAMQLQNQFDSIQNILDTTTITGDVKVDANILTDIKNTKEVPSQVKGMIDALLGTGASSTDVLKFTMDVLMELQTGDPDITKLQNDLDNKFGKGKFTITPEILLSNDSGQANAEQIISSLKQRYEELPEEVTTVIKANPTTTLEEADSVKRIYDKFPKEVKTIIKEEGADEGGRKILDLTSKYAEVPSELKTKLEADGVGLEKAVEVSEIYKKVPAELKTYFIAEAGEALYNSVNLKDALEHIPDEKITEIYLKQNDGKLGVQDLITSLDKIPLDKDVRINIYKALSDGDIDALGKAIESLPPDKRVEIIAEIEKAKDDIETISSSEIANKIFTIEVKDLASDAIEWIQKKLKEINGDKDKKDPVKEAKESTKKVLKDKPNPKSVAFSRDKEAEKLVDDILNTPPTKQIELKLKKNEELRNTLNSFKQLEGRNDVKLKLESSGIETEQVKIFADIVKNLPTNSTFTNKFITDNVDSLKNLKDYEAVQKWLMDNPTIAMDYSINLNGLDDFDKMKSIYDGLEDKKDKKVFAEVIIKNPEKAEAFQKLYDNVPEETKSKVVSFAVENADELERATKLYESTPDEQKNQVLNFMLNNEDKLYLIEQLYNDFPESKDIIANLIVNNPDALDEVENLNALDLDKDVKINIIKSLTNGDINSLIAEIEKLPPEKQVEVIAAIEGAIEGIDSVDKKTIKDKWAKLKANNSAALETIRQTENKKLSDKSFTITAHLRTVGTLGGIASQFANNILGGLKSNRKSVQSINSIETTQAIPANLSAQPRTSEPVPISDETPVTKPSLFSRAVSRATSPVKTLTEKFSRITKTPKIALDTKSIDAAVKYSIELLKELENAISKVTDRISLLDKKMKYASGKDKLKYLEEQNALYKEELTLLDQKDKALNTQKNRLKDRLKKDYKYTFSDDDNLTSYEEKLISLEKELEKLDKQSESDKGSKKSEERKKKIEEEKKVVEEYLKIAFTEIPKVADAQQEVTNSLIESTRAAEEFKKELKEIAREAALTSAQKHVTEIQNEIDLIDILMKNAEGDEKLDLIEKKKELLAKQAKEIKDVIKVYEDTAKELREGLSKEGFEFSADGKNITNYEQQLAFLKNNKDADKYKEIEENAKKYLDLLLKDLPDANNQIKQNKEEIENLNKEIQDAYKEQLKEAQSLQEKIRDMYKKELEERLKEIDKETKAKIDSLKKQQDAYNDSRKEAKYKDDYEEQQDVISDLEKQIAIAERDSSLSGQKKLKDLQKQLKEEQKKLQDLVQDHVDDQVNDMYDKESDRLQEEADKLKEELEKKYSDENLVDLINEAISSGKFVGLDGEVKKLQDAIIEYINKYEDGMLAMGSVTKQEWLDRLKEGKETLEDINDILDELDLSKFAMPNYNPPSNSRSRSTSPISAVNYNSPFVVVQGNVTKDVMPEFEKKMRKMIEENNKKIISNTRS</sequence>